<dbReference type="AlphaFoldDB" id="A0A106BXX5"/>
<dbReference type="SUPFAM" id="SSF56935">
    <property type="entry name" value="Porins"/>
    <property type="match status" value="1"/>
</dbReference>
<sequence length="375" mass="42298">MKLLKLSLLSTLVSLCMVSFYSTAQDVYDGINVSGTLRANYSYKQYSDSSKDKSGDLTFEMASVKFNGKLDDWGLSSEYRFYDGWEALRYGYAFYDYSEQLQIQFGINQVPFGNPGFISNSFWFGVPYYLGFEDDYDAGIKTVYSNNGWGTEFAFYKGAEYGASRNERYSTDLYSGQVNGTDYYNEETNQLNLRQTYAMEYEGGKTVVGASVEVGQIYNSNTGNNGDRYAVALHLDSSYKGWALQLQAMQYEYNAADALDDNKLAVSAYDWQYEIASKAQAYSINIAKTITTSWGSAKIYNDFGVVTPDVDNEDYDNSYQNVTGVALSSGPTYTMIDFIMGKNMYASTRDNGHVGLPEIGDSWDHRININFGYYF</sequence>
<accession>A0A106BXX5</accession>
<feature type="chain" id="PRO_5007125847" description="Porin" evidence="1">
    <location>
        <begin position="25"/>
        <end position="375"/>
    </location>
</feature>
<name>A0A106BXX5_SHEFR</name>
<dbReference type="Proteomes" id="UP000055702">
    <property type="component" value="Unassembled WGS sequence"/>
</dbReference>
<protein>
    <recommendedName>
        <fullName evidence="4">Porin</fullName>
    </recommendedName>
</protein>
<feature type="signal peptide" evidence="1">
    <location>
        <begin position="1"/>
        <end position="24"/>
    </location>
</feature>
<dbReference type="EMBL" id="LRDC01000040">
    <property type="protein sequence ID" value="KVX00630.1"/>
    <property type="molecule type" value="Genomic_DNA"/>
</dbReference>
<proteinExistence type="predicted"/>
<evidence type="ECO:0000256" key="1">
    <source>
        <dbReference type="SAM" id="SignalP"/>
    </source>
</evidence>
<comment type="caution">
    <text evidence="2">The sequence shown here is derived from an EMBL/GenBank/DDBJ whole genome shotgun (WGS) entry which is preliminary data.</text>
</comment>
<dbReference type="RefSeq" id="WP_059746961.1">
    <property type="nucleotide sequence ID" value="NZ_JBOZPT010000006.1"/>
</dbReference>
<evidence type="ECO:0000313" key="3">
    <source>
        <dbReference type="Proteomes" id="UP000055702"/>
    </source>
</evidence>
<evidence type="ECO:0008006" key="4">
    <source>
        <dbReference type="Google" id="ProtNLM"/>
    </source>
</evidence>
<keyword evidence="1" id="KW-0732">Signal</keyword>
<reference evidence="2 3" key="1">
    <citation type="submission" date="2016-01" db="EMBL/GenBank/DDBJ databases">
        <title>Draft genome of the antarctic isolate Shewanella frigidimarina Ag06-30.</title>
        <authorList>
            <person name="Parmeciano Di Noto G."/>
            <person name="Vazquez S."/>
            <person name="Mac Cormack W."/>
            <person name="Iriarte A."/>
            <person name="Quiroga C."/>
        </authorList>
    </citation>
    <scope>NUCLEOTIDE SEQUENCE [LARGE SCALE GENOMIC DNA]</scope>
    <source>
        <strain evidence="2 3">Ag06-30</strain>
    </source>
</reference>
<organism evidence="2">
    <name type="scientific">Shewanella frigidimarina</name>
    <dbReference type="NCBI Taxonomy" id="56812"/>
    <lineage>
        <taxon>Bacteria</taxon>
        <taxon>Pseudomonadati</taxon>
        <taxon>Pseudomonadota</taxon>
        <taxon>Gammaproteobacteria</taxon>
        <taxon>Alteromonadales</taxon>
        <taxon>Shewanellaceae</taxon>
        <taxon>Shewanella</taxon>
    </lineage>
</organism>
<evidence type="ECO:0000313" key="2">
    <source>
        <dbReference type="EMBL" id="KVX00630.1"/>
    </source>
</evidence>
<gene>
    <name evidence="2" type="ORF">AWJ07_07710</name>
</gene>